<feature type="domain" description="Major facilitator superfamily (MFS) profile" evidence="9">
    <location>
        <begin position="1"/>
        <end position="196"/>
    </location>
</feature>
<evidence type="ECO:0000256" key="5">
    <source>
        <dbReference type="ARBA" id="ARBA00022989"/>
    </source>
</evidence>
<keyword evidence="3" id="KW-1003">Cell membrane</keyword>
<dbReference type="EMBL" id="CP101987">
    <property type="protein sequence ID" value="UUI72619.1"/>
    <property type="molecule type" value="Genomic_DNA"/>
</dbReference>
<evidence type="ECO:0000256" key="4">
    <source>
        <dbReference type="ARBA" id="ARBA00022692"/>
    </source>
</evidence>
<name>A0ABY5KQ56_9CELL</name>
<feature type="transmembrane region" description="Helical" evidence="8">
    <location>
        <begin position="49"/>
        <end position="68"/>
    </location>
</feature>
<sequence length="469" mass="49604">MSATFSSLSIRNYRLWFAGALVANVGTWMQRVAQDWLVLTELSDESGIAVGITTALQFAPTLFLSAWAGLLADRFDRRKLLIATQVGQGVLAAGLGLLVLSGNAQLWQVYAFAGLLGVVTAIDGPVRQTFVAELVPAGRLSNAVGLNSASFNAARLIGPGLAGLLIAAVGSGWVFVINAVTFAATIVSLVLMRRTELYPMPHASRAKGQIREGIAYVRGRSDIIVIMVVVGVVSTFGLNFQLTSALMARTEFGRGAQEYGILGSILAIGSLTGALLAARREQPRVRLVIGSAFAFGITTGVMALMPTYTSFAVACIPVGFASLTMMTAANTCIQMTTDPKMRGRVMSLYMIVFLGATPVGSPIVGWIGETFGARWSIGVGSMSAVLVSVGAAWWVRGHWDVRVRYHVTSRPHIEVVHPADRVPADQLPADQVPAPAGDQDAPTAAGERRAQDAPARVRAQDAADSQHAA</sequence>
<feature type="transmembrane region" description="Helical" evidence="8">
    <location>
        <begin position="345"/>
        <end position="367"/>
    </location>
</feature>
<dbReference type="SUPFAM" id="SSF103473">
    <property type="entry name" value="MFS general substrate transporter"/>
    <property type="match status" value="1"/>
</dbReference>
<feature type="transmembrane region" description="Helical" evidence="8">
    <location>
        <begin position="285"/>
        <end position="305"/>
    </location>
</feature>
<dbReference type="CDD" id="cd06173">
    <property type="entry name" value="MFS_MefA_like"/>
    <property type="match status" value="1"/>
</dbReference>
<gene>
    <name evidence="10" type="ORF">NP048_03950</name>
</gene>
<evidence type="ECO:0000256" key="6">
    <source>
        <dbReference type="ARBA" id="ARBA00023136"/>
    </source>
</evidence>
<feature type="transmembrane region" description="Helical" evidence="8">
    <location>
        <begin position="259"/>
        <end position="278"/>
    </location>
</feature>
<reference evidence="10 11" key="1">
    <citation type="submission" date="2022-07" db="EMBL/GenBank/DDBJ databases">
        <title>Novel species in genus cellulomonas.</title>
        <authorList>
            <person name="Ye L."/>
        </authorList>
    </citation>
    <scope>NUCLEOTIDE SEQUENCE [LARGE SCALE GENOMIC DNA]</scope>
    <source>
        <strain evidence="11">zg-B89</strain>
    </source>
</reference>
<dbReference type="InterPro" id="IPR010290">
    <property type="entry name" value="TM_effector"/>
</dbReference>
<dbReference type="Gene3D" id="1.20.1250.20">
    <property type="entry name" value="MFS general substrate transporter like domains"/>
    <property type="match status" value="1"/>
</dbReference>
<dbReference type="PANTHER" id="PTHR23513:SF11">
    <property type="entry name" value="STAPHYLOFERRIN A TRANSPORTER"/>
    <property type="match status" value="1"/>
</dbReference>
<evidence type="ECO:0000256" key="7">
    <source>
        <dbReference type="SAM" id="MobiDB-lite"/>
    </source>
</evidence>
<dbReference type="InterPro" id="IPR020846">
    <property type="entry name" value="MFS_dom"/>
</dbReference>
<feature type="region of interest" description="Disordered" evidence="7">
    <location>
        <begin position="418"/>
        <end position="469"/>
    </location>
</feature>
<keyword evidence="2" id="KW-0813">Transport</keyword>
<comment type="subcellular location">
    <subcellularLocation>
        <location evidence="1">Cell membrane</location>
        <topology evidence="1">Multi-pass membrane protein</topology>
    </subcellularLocation>
</comment>
<organism evidence="10 11">
    <name type="scientific">Cellulomonas xiejunii</name>
    <dbReference type="NCBI Taxonomy" id="2968083"/>
    <lineage>
        <taxon>Bacteria</taxon>
        <taxon>Bacillati</taxon>
        <taxon>Actinomycetota</taxon>
        <taxon>Actinomycetes</taxon>
        <taxon>Micrococcales</taxon>
        <taxon>Cellulomonadaceae</taxon>
        <taxon>Cellulomonas</taxon>
    </lineage>
</organism>
<dbReference type="PANTHER" id="PTHR23513">
    <property type="entry name" value="INTEGRAL MEMBRANE EFFLUX PROTEIN-RELATED"/>
    <property type="match status" value="1"/>
</dbReference>
<dbReference type="Proteomes" id="UP001316384">
    <property type="component" value="Chromosome"/>
</dbReference>
<feature type="transmembrane region" description="Helical" evidence="8">
    <location>
        <begin position="223"/>
        <end position="247"/>
    </location>
</feature>
<feature type="transmembrane region" description="Helical" evidence="8">
    <location>
        <begin position="173"/>
        <end position="192"/>
    </location>
</feature>
<feature type="transmembrane region" description="Helical" evidence="8">
    <location>
        <begin position="80"/>
        <end position="100"/>
    </location>
</feature>
<dbReference type="InterPro" id="IPR036259">
    <property type="entry name" value="MFS_trans_sf"/>
</dbReference>
<protein>
    <submittedName>
        <fullName evidence="10">MFS transporter</fullName>
    </submittedName>
</protein>
<keyword evidence="6 8" id="KW-0472">Membrane</keyword>
<evidence type="ECO:0000313" key="11">
    <source>
        <dbReference type="Proteomes" id="UP001316384"/>
    </source>
</evidence>
<evidence type="ECO:0000256" key="8">
    <source>
        <dbReference type="SAM" id="Phobius"/>
    </source>
</evidence>
<dbReference type="RefSeq" id="WP_227578179.1">
    <property type="nucleotide sequence ID" value="NZ_CP101987.1"/>
</dbReference>
<evidence type="ECO:0000259" key="9">
    <source>
        <dbReference type="PROSITE" id="PS50850"/>
    </source>
</evidence>
<keyword evidence="5 8" id="KW-1133">Transmembrane helix</keyword>
<feature type="transmembrane region" description="Helical" evidence="8">
    <location>
        <begin position="311"/>
        <end position="333"/>
    </location>
</feature>
<proteinExistence type="predicted"/>
<evidence type="ECO:0000256" key="1">
    <source>
        <dbReference type="ARBA" id="ARBA00004651"/>
    </source>
</evidence>
<evidence type="ECO:0000256" key="2">
    <source>
        <dbReference type="ARBA" id="ARBA00022448"/>
    </source>
</evidence>
<accession>A0ABY5KQ56</accession>
<dbReference type="Pfam" id="PF05977">
    <property type="entry name" value="MFS_3"/>
    <property type="match status" value="1"/>
</dbReference>
<evidence type="ECO:0000256" key="3">
    <source>
        <dbReference type="ARBA" id="ARBA00022475"/>
    </source>
</evidence>
<dbReference type="PROSITE" id="PS50850">
    <property type="entry name" value="MFS"/>
    <property type="match status" value="1"/>
</dbReference>
<feature type="transmembrane region" description="Helical" evidence="8">
    <location>
        <begin position="12"/>
        <end position="29"/>
    </location>
</feature>
<evidence type="ECO:0000313" key="10">
    <source>
        <dbReference type="EMBL" id="UUI72619.1"/>
    </source>
</evidence>
<feature type="transmembrane region" description="Helical" evidence="8">
    <location>
        <begin position="373"/>
        <end position="395"/>
    </location>
</feature>
<keyword evidence="11" id="KW-1185">Reference proteome</keyword>
<keyword evidence="4 8" id="KW-0812">Transmembrane</keyword>